<dbReference type="Gene3D" id="3.40.50.850">
    <property type="entry name" value="Isochorismatase-like"/>
    <property type="match status" value="1"/>
</dbReference>
<evidence type="ECO:0000256" key="7">
    <source>
        <dbReference type="ARBA" id="ARBA00043224"/>
    </source>
</evidence>
<dbReference type="InterPro" id="IPR052347">
    <property type="entry name" value="Isochorismatase_Nicotinamidase"/>
</dbReference>
<evidence type="ECO:0000259" key="9">
    <source>
        <dbReference type="Pfam" id="PF00857"/>
    </source>
</evidence>
<protein>
    <recommendedName>
        <fullName evidence="6">nicotinamidase</fullName>
        <ecNumber evidence="6">3.5.1.19</ecNumber>
    </recommendedName>
    <alternativeName>
        <fullName evidence="7">Nicotinamide deamidase</fullName>
    </alternativeName>
</protein>
<dbReference type="InterPro" id="IPR000868">
    <property type="entry name" value="Isochorismatase-like_dom"/>
</dbReference>
<dbReference type="STRING" id="578459.A0A194S9M9"/>
<evidence type="ECO:0000256" key="3">
    <source>
        <dbReference type="ARBA" id="ARBA00022723"/>
    </source>
</evidence>
<dbReference type="AlphaFoldDB" id="A0A194S9M9"/>
<accession>A0A194S9M9</accession>
<dbReference type="PANTHER" id="PTHR11080:SF2">
    <property type="entry name" value="LD05707P"/>
    <property type="match status" value="1"/>
</dbReference>
<keyword evidence="3" id="KW-0479">Metal-binding</keyword>
<dbReference type="SUPFAM" id="SSF52499">
    <property type="entry name" value="Isochorismatase-like hydrolases"/>
    <property type="match status" value="1"/>
</dbReference>
<dbReference type="PANTHER" id="PTHR11080">
    <property type="entry name" value="PYRAZINAMIDASE/NICOTINAMIDASE"/>
    <property type="match status" value="1"/>
</dbReference>
<dbReference type="Pfam" id="PF00857">
    <property type="entry name" value="Isochorismatase"/>
    <property type="match status" value="1"/>
</dbReference>
<evidence type="ECO:0000256" key="6">
    <source>
        <dbReference type="ARBA" id="ARBA00039017"/>
    </source>
</evidence>
<dbReference type="GO" id="GO:0008936">
    <property type="term" value="F:nicotinamidase activity"/>
    <property type="evidence" value="ECO:0007669"/>
    <property type="project" value="UniProtKB-EC"/>
</dbReference>
<organism evidence="10 11">
    <name type="scientific">Rhodotorula graminis (strain WP1)</name>
    <dbReference type="NCBI Taxonomy" id="578459"/>
    <lineage>
        <taxon>Eukaryota</taxon>
        <taxon>Fungi</taxon>
        <taxon>Dikarya</taxon>
        <taxon>Basidiomycota</taxon>
        <taxon>Pucciniomycotina</taxon>
        <taxon>Microbotryomycetes</taxon>
        <taxon>Sporidiobolales</taxon>
        <taxon>Sporidiobolaceae</taxon>
        <taxon>Rhodotorula</taxon>
    </lineage>
</organism>
<sequence length="260" mass="27838">MPAALLVVDVQHDFLPPKGALAVPSGDHILPVCHHLLDRGDWALVVASQDYHPSAHISFASTHDLPAFSTTHVADPRSGTRDKTKEQELWPEHCVQGTRGGEIEEGVKSRMDARRGGGTRCEVVRKGIDRDLDAYSSFATPLSHPSSSPSPLTQLLLDAEIDTLVVVGLATDFCVRHSVLDALSLPWARSSTASSEERDSGTSAAGPGHVLVVREGTRGVDPERSERVLRELEEEGARVVDVEEALRVVGRAAARGGGGE</sequence>
<evidence type="ECO:0000256" key="2">
    <source>
        <dbReference type="ARBA" id="ARBA00022642"/>
    </source>
</evidence>
<dbReference type="OrthoDB" id="1739143at2759"/>
<evidence type="ECO:0000313" key="11">
    <source>
        <dbReference type="Proteomes" id="UP000053890"/>
    </source>
</evidence>
<feature type="compositionally biased region" description="Basic and acidic residues" evidence="8">
    <location>
        <begin position="215"/>
        <end position="226"/>
    </location>
</feature>
<feature type="region of interest" description="Disordered" evidence="8">
    <location>
        <begin position="193"/>
        <end position="226"/>
    </location>
</feature>
<keyword evidence="11" id="KW-1185">Reference proteome</keyword>
<dbReference type="RefSeq" id="XP_018273219.1">
    <property type="nucleotide sequence ID" value="XM_018416174.1"/>
</dbReference>
<dbReference type="Proteomes" id="UP000053890">
    <property type="component" value="Unassembled WGS sequence"/>
</dbReference>
<dbReference type="InterPro" id="IPR036380">
    <property type="entry name" value="Isochorismatase-like_sf"/>
</dbReference>
<dbReference type="GO" id="GO:0019363">
    <property type="term" value="P:pyridine nucleotide biosynthetic process"/>
    <property type="evidence" value="ECO:0007669"/>
    <property type="project" value="UniProtKB-KW"/>
</dbReference>
<evidence type="ECO:0000256" key="5">
    <source>
        <dbReference type="ARBA" id="ARBA00037900"/>
    </source>
</evidence>
<reference evidence="10 11" key="1">
    <citation type="journal article" date="2015" name="Front. Microbiol.">
        <title>Genome sequence of the plant growth promoting endophytic yeast Rhodotorula graminis WP1.</title>
        <authorList>
            <person name="Firrincieli A."/>
            <person name="Otillar R."/>
            <person name="Salamov A."/>
            <person name="Schmutz J."/>
            <person name="Khan Z."/>
            <person name="Redman R.S."/>
            <person name="Fleck N.D."/>
            <person name="Lindquist E."/>
            <person name="Grigoriev I.V."/>
            <person name="Doty S.L."/>
        </authorList>
    </citation>
    <scope>NUCLEOTIDE SEQUENCE [LARGE SCALE GENOMIC DNA]</scope>
    <source>
        <strain evidence="10 11">WP1</strain>
    </source>
</reference>
<dbReference type="OMA" id="HPPNHTS"/>
<keyword evidence="4" id="KW-0378">Hydrolase</keyword>
<evidence type="ECO:0000256" key="1">
    <source>
        <dbReference type="ARBA" id="ARBA00006336"/>
    </source>
</evidence>
<dbReference type="EC" id="3.5.1.19" evidence="6"/>
<dbReference type="GeneID" id="28976622"/>
<gene>
    <name evidence="10" type="ORF">RHOBADRAFT_52115</name>
</gene>
<keyword evidence="2" id="KW-0662">Pyridine nucleotide biosynthesis</keyword>
<evidence type="ECO:0000256" key="4">
    <source>
        <dbReference type="ARBA" id="ARBA00022801"/>
    </source>
</evidence>
<evidence type="ECO:0000256" key="8">
    <source>
        <dbReference type="SAM" id="MobiDB-lite"/>
    </source>
</evidence>
<dbReference type="EMBL" id="KQ474075">
    <property type="protein sequence ID" value="KPV77170.1"/>
    <property type="molecule type" value="Genomic_DNA"/>
</dbReference>
<comment type="similarity">
    <text evidence="1">Belongs to the isochorismatase family.</text>
</comment>
<comment type="pathway">
    <text evidence="5">Cofactor biosynthesis; nicotinate biosynthesis; nicotinate from nicotinamide: step 1/1.</text>
</comment>
<feature type="domain" description="Isochorismatase-like" evidence="9">
    <location>
        <begin position="150"/>
        <end position="244"/>
    </location>
</feature>
<dbReference type="GO" id="GO:0046872">
    <property type="term" value="F:metal ion binding"/>
    <property type="evidence" value="ECO:0007669"/>
    <property type="project" value="UniProtKB-KW"/>
</dbReference>
<evidence type="ECO:0000313" key="10">
    <source>
        <dbReference type="EMBL" id="KPV77170.1"/>
    </source>
</evidence>
<name>A0A194S9M9_RHOGW</name>
<proteinExistence type="inferred from homology"/>